<accession>A0ABU8XUM3</accession>
<dbReference type="Proteomes" id="UP001375743">
    <property type="component" value="Unassembled WGS sequence"/>
</dbReference>
<dbReference type="GO" id="GO:0016757">
    <property type="term" value="F:glycosyltransferase activity"/>
    <property type="evidence" value="ECO:0007669"/>
    <property type="project" value="UniProtKB-KW"/>
</dbReference>
<dbReference type="RefSeq" id="WP_418159922.1">
    <property type="nucleotide sequence ID" value="NZ_JBBLZC010000012.1"/>
</dbReference>
<dbReference type="EC" id="2.4.-.-" evidence="2"/>
<dbReference type="SUPFAM" id="SSF53756">
    <property type="entry name" value="UDP-Glycosyltransferase/glycogen phosphorylase"/>
    <property type="match status" value="1"/>
</dbReference>
<feature type="domain" description="Glycosyltransferase subfamily 4-like N-terminal" evidence="1">
    <location>
        <begin position="14"/>
        <end position="184"/>
    </location>
</feature>
<proteinExistence type="predicted"/>
<name>A0ABU8XUM3_9PROT</name>
<protein>
    <submittedName>
        <fullName evidence="2">Glycosyltransferase family 4 protein</fullName>
        <ecNumber evidence="2">2.4.-.-</ecNumber>
    </submittedName>
</protein>
<evidence type="ECO:0000313" key="2">
    <source>
        <dbReference type="EMBL" id="MEK0084074.1"/>
    </source>
</evidence>
<dbReference type="Pfam" id="PF13439">
    <property type="entry name" value="Glyco_transf_4"/>
    <property type="match status" value="1"/>
</dbReference>
<keyword evidence="2" id="KW-0328">Glycosyltransferase</keyword>
<keyword evidence="3" id="KW-1185">Reference proteome</keyword>
<dbReference type="PANTHER" id="PTHR12526">
    <property type="entry name" value="GLYCOSYLTRANSFERASE"/>
    <property type="match status" value="1"/>
</dbReference>
<sequence length="364" mass="39185">MTRPRRILMTADAVGGVWTYALELARGLGARGTEILLVVIGPEPTADQRAEAIALPGLALVVPHLELEWQDRAGPLTAAARQRLLGLAEAFRPDLVHCNGFREAAAGFKAPVLVVAHSCIRTWWKACRGGRVPAEWDAYARGVQAGLAAAAAVAAPTEAFLGEFAAAWGPLTHPRIVPNGLDLEPASVLRRRPVILAAGRLWDEAKNVRALADIAGSLPWPVLTAGDGLEEENGSVVRWLGRLPRPELHRLMAEAAIFVAPARYEPFGLAALEAARSGCALVLGKIPSLVEIWDDAARFVPPDDPGTLRRTLLDLIDDQEALLRLQAAASQRAALYSRERMVEGYEALYAEILAHHPTAEDRAA</sequence>
<dbReference type="PANTHER" id="PTHR12526:SF634">
    <property type="entry name" value="BLL3361 PROTEIN"/>
    <property type="match status" value="1"/>
</dbReference>
<comment type="caution">
    <text evidence="2">The sequence shown here is derived from an EMBL/GenBank/DDBJ whole genome shotgun (WGS) entry which is preliminary data.</text>
</comment>
<dbReference type="Gene3D" id="3.40.50.2000">
    <property type="entry name" value="Glycogen Phosphorylase B"/>
    <property type="match status" value="2"/>
</dbReference>
<reference evidence="2 3" key="1">
    <citation type="submission" date="2024-01" db="EMBL/GenBank/DDBJ databases">
        <title>Multi-omics insights into the function and evolution of sodium benzoate biodegradation pathways in Benzoatithermus flavus gen. nov., sp. nov. from hot spring.</title>
        <authorList>
            <person name="Hu C.-J."/>
            <person name="Li W.-J."/>
        </authorList>
    </citation>
    <scope>NUCLEOTIDE SEQUENCE [LARGE SCALE GENOMIC DNA]</scope>
    <source>
        <strain evidence="2 3">SYSU G07066</strain>
    </source>
</reference>
<keyword evidence="2" id="KW-0808">Transferase</keyword>
<dbReference type="CDD" id="cd03801">
    <property type="entry name" value="GT4_PimA-like"/>
    <property type="match status" value="1"/>
</dbReference>
<dbReference type="InterPro" id="IPR028098">
    <property type="entry name" value="Glyco_trans_4-like_N"/>
</dbReference>
<gene>
    <name evidence="2" type="ORF">U1T56_12995</name>
</gene>
<evidence type="ECO:0000259" key="1">
    <source>
        <dbReference type="Pfam" id="PF13439"/>
    </source>
</evidence>
<evidence type="ECO:0000313" key="3">
    <source>
        <dbReference type="Proteomes" id="UP001375743"/>
    </source>
</evidence>
<organism evidence="2 3">
    <name type="scientific">Benzoatithermus flavus</name>
    <dbReference type="NCBI Taxonomy" id="3108223"/>
    <lineage>
        <taxon>Bacteria</taxon>
        <taxon>Pseudomonadati</taxon>
        <taxon>Pseudomonadota</taxon>
        <taxon>Alphaproteobacteria</taxon>
        <taxon>Geminicoccales</taxon>
        <taxon>Geminicoccaceae</taxon>
        <taxon>Benzoatithermus</taxon>
    </lineage>
</organism>
<dbReference type="Pfam" id="PF13692">
    <property type="entry name" value="Glyco_trans_1_4"/>
    <property type="match status" value="1"/>
</dbReference>
<dbReference type="EMBL" id="JBBLZC010000012">
    <property type="protein sequence ID" value="MEK0084074.1"/>
    <property type="molecule type" value="Genomic_DNA"/>
</dbReference>